<feature type="non-terminal residue" evidence="1">
    <location>
        <position position="1"/>
    </location>
</feature>
<evidence type="ECO:0000313" key="1">
    <source>
        <dbReference type="EMBL" id="MED6246404.1"/>
    </source>
</evidence>
<name>A0ABU7B9F0_9TELE</name>
<sequence>TQSLLKNYACTQSELAGSVATFCDCMRGKSQAEEERQAIIFPCERQSGLTATKEEGRGERDLALSPS</sequence>
<organism evidence="1 2">
    <name type="scientific">Ataeniobius toweri</name>
    <dbReference type="NCBI Taxonomy" id="208326"/>
    <lineage>
        <taxon>Eukaryota</taxon>
        <taxon>Metazoa</taxon>
        <taxon>Chordata</taxon>
        <taxon>Craniata</taxon>
        <taxon>Vertebrata</taxon>
        <taxon>Euteleostomi</taxon>
        <taxon>Actinopterygii</taxon>
        <taxon>Neopterygii</taxon>
        <taxon>Teleostei</taxon>
        <taxon>Neoteleostei</taxon>
        <taxon>Acanthomorphata</taxon>
        <taxon>Ovalentaria</taxon>
        <taxon>Atherinomorphae</taxon>
        <taxon>Cyprinodontiformes</taxon>
        <taxon>Goodeidae</taxon>
        <taxon>Ataeniobius</taxon>
    </lineage>
</organism>
<dbReference type="Proteomes" id="UP001345963">
    <property type="component" value="Unassembled WGS sequence"/>
</dbReference>
<comment type="caution">
    <text evidence="1">The sequence shown here is derived from an EMBL/GenBank/DDBJ whole genome shotgun (WGS) entry which is preliminary data.</text>
</comment>
<proteinExistence type="predicted"/>
<dbReference type="EMBL" id="JAHUTI010042936">
    <property type="protein sequence ID" value="MED6246404.1"/>
    <property type="molecule type" value="Genomic_DNA"/>
</dbReference>
<evidence type="ECO:0000313" key="2">
    <source>
        <dbReference type="Proteomes" id="UP001345963"/>
    </source>
</evidence>
<gene>
    <name evidence="1" type="ORF">ATANTOWER_017401</name>
</gene>
<accession>A0ABU7B9F0</accession>
<keyword evidence="2" id="KW-1185">Reference proteome</keyword>
<reference evidence="1 2" key="1">
    <citation type="submission" date="2021-07" db="EMBL/GenBank/DDBJ databases">
        <authorList>
            <person name="Palmer J.M."/>
        </authorList>
    </citation>
    <scope>NUCLEOTIDE SEQUENCE [LARGE SCALE GENOMIC DNA]</scope>
    <source>
        <strain evidence="1 2">AT_MEX2019</strain>
        <tissue evidence="1">Muscle</tissue>
    </source>
</reference>
<protein>
    <submittedName>
        <fullName evidence="1">Uncharacterized protein</fullName>
    </submittedName>
</protein>